<dbReference type="Gene3D" id="2.30.30.40">
    <property type="entry name" value="SH3 Domains"/>
    <property type="match status" value="1"/>
</dbReference>
<evidence type="ECO:0000313" key="2">
    <source>
        <dbReference type="EMBL" id="SPZ16543.1"/>
    </source>
</evidence>
<evidence type="ECO:0000313" key="3">
    <source>
        <dbReference type="Proteomes" id="UP000250443"/>
    </source>
</evidence>
<evidence type="ECO:0000259" key="1">
    <source>
        <dbReference type="PROSITE" id="PS50851"/>
    </source>
</evidence>
<dbReference type="RefSeq" id="WP_010798851.1">
    <property type="nucleotide sequence ID" value="NZ_CP069263.1"/>
</dbReference>
<dbReference type="InterPro" id="IPR036061">
    <property type="entry name" value="CheW-like_dom_sf"/>
</dbReference>
<feature type="domain" description="CheW-like" evidence="1">
    <location>
        <begin position="17"/>
        <end position="161"/>
    </location>
</feature>
<dbReference type="PROSITE" id="PS50851">
    <property type="entry name" value="CHEW"/>
    <property type="match status" value="1"/>
</dbReference>
<dbReference type="InterPro" id="IPR002545">
    <property type="entry name" value="CheW-lke_dom"/>
</dbReference>
<organism evidence="2 3">
    <name type="scientific">Pseudomonas luteola</name>
    <dbReference type="NCBI Taxonomy" id="47886"/>
    <lineage>
        <taxon>Bacteria</taxon>
        <taxon>Pseudomonadati</taxon>
        <taxon>Pseudomonadota</taxon>
        <taxon>Gammaproteobacteria</taxon>
        <taxon>Pseudomonadales</taxon>
        <taxon>Pseudomonadaceae</taxon>
        <taxon>Pseudomonas</taxon>
    </lineage>
</organism>
<dbReference type="Pfam" id="PF01584">
    <property type="entry name" value="CheW"/>
    <property type="match status" value="1"/>
</dbReference>
<dbReference type="SMART" id="SM00260">
    <property type="entry name" value="CheW"/>
    <property type="match status" value="1"/>
</dbReference>
<dbReference type="GO" id="GO:0007165">
    <property type="term" value="P:signal transduction"/>
    <property type="evidence" value="ECO:0007669"/>
    <property type="project" value="InterPro"/>
</dbReference>
<dbReference type="Proteomes" id="UP000250443">
    <property type="component" value="Unassembled WGS sequence"/>
</dbReference>
<dbReference type="PANTHER" id="PTHR22617:SF41">
    <property type="entry name" value="CHEMOTAXIS SIGNAL TRANSDUCTION SYSTEM ADAPTOR PROTEIN CHEW"/>
    <property type="match status" value="1"/>
</dbReference>
<gene>
    <name evidence="2" type="primary">cheW_3</name>
    <name evidence="2" type="ORF">NCTC11842_05576</name>
</gene>
<dbReference type="PANTHER" id="PTHR22617">
    <property type="entry name" value="CHEMOTAXIS SENSOR HISTIDINE KINASE-RELATED"/>
    <property type="match status" value="1"/>
</dbReference>
<dbReference type="CDD" id="cd00732">
    <property type="entry name" value="CheW"/>
    <property type="match status" value="1"/>
</dbReference>
<dbReference type="Gene3D" id="2.40.50.180">
    <property type="entry name" value="CheA-289, Domain 4"/>
    <property type="match status" value="1"/>
</dbReference>
<reference evidence="2 3" key="1">
    <citation type="submission" date="2018-06" db="EMBL/GenBank/DDBJ databases">
        <authorList>
            <consortium name="Pathogen Informatics"/>
            <person name="Doyle S."/>
        </authorList>
    </citation>
    <scope>NUCLEOTIDE SEQUENCE [LARGE SCALE GENOMIC DNA]</scope>
    <source>
        <strain evidence="2 3">NCTC11842</strain>
    </source>
</reference>
<accession>A0A2X2DC26</accession>
<dbReference type="SUPFAM" id="SSF50341">
    <property type="entry name" value="CheW-like"/>
    <property type="match status" value="1"/>
</dbReference>
<dbReference type="EMBL" id="UAUF01000015">
    <property type="protein sequence ID" value="SPZ16543.1"/>
    <property type="molecule type" value="Genomic_DNA"/>
</dbReference>
<proteinExistence type="predicted"/>
<dbReference type="AlphaFoldDB" id="A0A2X2DC26"/>
<dbReference type="GO" id="GO:0006935">
    <property type="term" value="P:chemotaxis"/>
    <property type="evidence" value="ECO:0007669"/>
    <property type="project" value="InterPro"/>
</dbReference>
<dbReference type="GO" id="GO:0005829">
    <property type="term" value="C:cytosol"/>
    <property type="evidence" value="ECO:0007669"/>
    <property type="project" value="TreeGrafter"/>
</dbReference>
<sequence>MSTDVTTALLSSNGEAERQHLTFVVNGETFAVDTLCVREIIEYGQLTVVPLMPAFICGVINLRGAVVPVIDLEARFGGTRTAVTSRTCVVILETVDDDQPQVIGVVVDAVSEVLEIPLEHVRPTPAFGSRIRTDFIQGITKIKDEFVVLLNVSHVLSISEIAGLVKTPETAMAFGSARAALPQRSL</sequence>
<dbReference type="InterPro" id="IPR039315">
    <property type="entry name" value="CheW"/>
</dbReference>
<name>A0A2X2DC26_PSELU</name>
<protein>
    <submittedName>
        <fullName evidence="2">CheW-like protein</fullName>
    </submittedName>
</protein>